<organism evidence="3">
    <name type="scientific">Coccidioides posadasii (strain RMSCC 757 / Silveira)</name>
    <name type="common">Valley fever fungus</name>
    <dbReference type="NCBI Taxonomy" id="443226"/>
    <lineage>
        <taxon>Eukaryota</taxon>
        <taxon>Fungi</taxon>
        <taxon>Dikarya</taxon>
        <taxon>Ascomycota</taxon>
        <taxon>Pezizomycotina</taxon>
        <taxon>Eurotiomycetes</taxon>
        <taxon>Eurotiomycetidae</taxon>
        <taxon>Onygenales</taxon>
        <taxon>Onygenaceae</taxon>
        <taxon>Coccidioides</taxon>
    </lineage>
</organism>
<dbReference type="Proteomes" id="UP000002497">
    <property type="component" value="Unassembled WGS sequence"/>
</dbReference>
<reference evidence="3" key="1">
    <citation type="journal article" date="2010" name="Genome Res.">
        <title>Population genomic sequencing of Coccidioides fungi reveals recent hybridization and transposon control.</title>
        <authorList>
            <person name="Neafsey D.E."/>
            <person name="Barker B.M."/>
            <person name="Sharpton T.J."/>
            <person name="Stajich J.E."/>
            <person name="Park D.J."/>
            <person name="Whiston E."/>
            <person name="Hung C.-Y."/>
            <person name="McMahan C."/>
            <person name="White J."/>
            <person name="Sykes S."/>
            <person name="Heiman D."/>
            <person name="Young S."/>
            <person name="Zeng Q."/>
            <person name="Abouelleil A."/>
            <person name="Aftuck L."/>
            <person name="Bessette D."/>
            <person name="Brown A."/>
            <person name="FitzGerald M."/>
            <person name="Lui A."/>
            <person name="Macdonald J.P."/>
            <person name="Priest M."/>
            <person name="Orbach M.J."/>
            <person name="Galgiani J.N."/>
            <person name="Kirkland T.N."/>
            <person name="Cole G.T."/>
            <person name="Birren B.W."/>
            <person name="Henn M.R."/>
            <person name="Taylor J.W."/>
            <person name="Rounsley S.D."/>
        </authorList>
    </citation>
    <scope>NUCLEOTIDE SEQUENCE [LARGE SCALE GENOMIC DNA]</scope>
    <source>
        <strain evidence="3">RMSCC 757 / Silveira</strain>
    </source>
</reference>
<dbReference type="OMA" id="QSWASIA"/>
<evidence type="ECO:0000313" key="2">
    <source>
        <dbReference type="EMBL" id="EFW14310.1"/>
    </source>
</evidence>
<gene>
    <name evidence="2" type="ORF">CPSG_09160</name>
</gene>
<name>E9DH13_COCPS</name>
<dbReference type="VEuPathDB" id="FungiDB:CPSG_09160"/>
<dbReference type="STRING" id="443226.E9DH13"/>
<proteinExistence type="predicted"/>
<feature type="coiled-coil region" evidence="1">
    <location>
        <begin position="87"/>
        <end position="121"/>
    </location>
</feature>
<dbReference type="EMBL" id="GL636507">
    <property type="protein sequence ID" value="EFW14310.1"/>
    <property type="molecule type" value="Genomic_DNA"/>
</dbReference>
<keyword evidence="3" id="KW-1185">Reference proteome</keyword>
<dbReference type="HOGENOM" id="CLU_933733_0_0_1"/>
<sequence length="268" mass="30551">MPENIKEEIDQVLLVVVTWLMLRSVANESSVEPQTEDAMWINHNSMTTTQPKTQKSTHNDEHPSKLDEIAWLVTELKETITQQDQTVEALKTCCKELKADQKELIRQNASLKDKIATLKTQLYKSDQQTWASIASANRTNSQLPISLPATTGPITTKDKWNDLPLCIHISAALTSETIDNEESLTRYLPAEEVKTQITDTLQKNTSTEEVKIIGVGTTKTGYIIWFQNEISKDTASKNEKWKLNVKFFYTQLEDKFEDLNSSMQEELE</sequence>
<accession>E9DH13</accession>
<reference evidence="3" key="2">
    <citation type="submission" date="2010-03" db="EMBL/GenBank/DDBJ databases">
        <title>The genome sequence of Coccidioides posadasii strain Silveira.</title>
        <authorList>
            <consortium name="The Broad Institute Genome Sequencing Center for Infectious Disease"/>
            <person name="Neafsey D."/>
            <person name="Orbach M."/>
            <person name="Henn M.R."/>
            <person name="Cole G.T."/>
            <person name="Galgiani J."/>
            <person name="Gardner M.J."/>
            <person name="Kirkland T.N."/>
            <person name="Taylor J.W."/>
            <person name="Young S.K."/>
            <person name="Zeng Q."/>
            <person name="Koehrsen M."/>
            <person name="Alvarado L."/>
            <person name="Berlin A."/>
            <person name="Borenstein D."/>
            <person name="Chapman S.B."/>
            <person name="Chen Z."/>
            <person name="Engels R."/>
            <person name="Freedman E."/>
            <person name="Gellesch M."/>
            <person name="Goldberg J."/>
            <person name="Griggs A."/>
            <person name="Gujja S."/>
            <person name="Heilman E."/>
            <person name="Heiman D."/>
            <person name="Howarth C."/>
            <person name="Jen D."/>
            <person name="Larson L."/>
            <person name="Mehta T."/>
            <person name="Neiman D."/>
            <person name="Park D."/>
            <person name="Pearson M."/>
            <person name="Richards J."/>
            <person name="Roberts A."/>
            <person name="Saif S."/>
            <person name="Shea T."/>
            <person name="Shenoy N."/>
            <person name="Sisk P."/>
            <person name="Stolte C."/>
            <person name="Sykes S."/>
            <person name="Walk T."/>
            <person name="White J."/>
            <person name="Yandava C."/>
            <person name="Haas B."/>
            <person name="Nusbaum C."/>
            <person name="Birren B."/>
        </authorList>
    </citation>
    <scope>NUCLEOTIDE SEQUENCE [LARGE SCALE GENOMIC DNA]</scope>
    <source>
        <strain evidence="3">RMSCC 757 / Silveira</strain>
    </source>
</reference>
<evidence type="ECO:0000256" key="1">
    <source>
        <dbReference type="SAM" id="Coils"/>
    </source>
</evidence>
<protein>
    <submittedName>
        <fullName evidence="2">Uncharacterized protein</fullName>
    </submittedName>
</protein>
<dbReference type="OrthoDB" id="4509126at2759"/>
<dbReference type="AlphaFoldDB" id="E9DH13"/>
<evidence type="ECO:0000313" key="3">
    <source>
        <dbReference type="Proteomes" id="UP000002497"/>
    </source>
</evidence>
<keyword evidence="1" id="KW-0175">Coiled coil</keyword>